<accession>A0A0H3A887</accession>
<dbReference type="PRINTS" id="PR01035">
    <property type="entry name" value="TCRTETA"/>
</dbReference>
<feature type="transmembrane region" description="Helical" evidence="8">
    <location>
        <begin position="140"/>
        <end position="160"/>
    </location>
</feature>
<feature type="transmembrane region" description="Helical" evidence="8">
    <location>
        <begin position="214"/>
        <end position="236"/>
    </location>
</feature>
<feature type="transmembrane region" description="Helical" evidence="8">
    <location>
        <begin position="47"/>
        <end position="71"/>
    </location>
</feature>
<evidence type="ECO:0000256" key="8">
    <source>
        <dbReference type="SAM" id="Phobius"/>
    </source>
</evidence>
<evidence type="ECO:0000313" key="10">
    <source>
        <dbReference type="EMBL" id="ABM28287.1"/>
    </source>
</evidence>
<evidence type="ECO:0000256" key="4">
    <source>
        <dbReference type="ARBA" id="ARBA00022475"/>
    </source>
</evidence>
<protein>
    <submittedName>
        <fullName evidence="10">Major facilitator superfamily MFS_1</fullName>
    </submittedName>
</protein>
<dbReference type="InterPro" id="IPR001958">
    <property type="entry name" value="Tet-R_TetA/multi-R_MdtG-like"/>
</dbReference>
<dbReference type="Gene3D" id="1.20.1250.20">
    <property type="entry name" value="MFS general substrate transporter like domains"/>
    <property type="match status" value="1"/>
</dbReference>
<feature type="transmembrane region" description="Helical" evidence="8">
    <location>
        <begin position="83"/>
        <end position="102"/>
    </location>
</feature>
<evidence type="ECO:0000313" key="11">
    <source>
        <dbReference type="Proteomes" id="UP000009173"/>
    </source>
</evidence>
<sequence>MPEKAPTLRIGRHLLLVFGITLMVVMGVSSIMPILPDLARTFDMPMSSVGMVFMAFTLPGVVLTPLGGILADRIGRKKVLIPSLLLFAAGGVACAFAPSLPVLLACRFVQGIGAAPLGVLYTTIIGDLYDGNQRMQAMGFNAGVLSLGTAIYPAVGGLLGELGWRVPFLLPLLALPLCFAIARTTFPEPRSSQGMGEYFRSTWGIISSPRAITLFLLTLFTFLILYGPMVTFFPVLADQQFHATPSQIGFVFSIASAGTVLTAVRLGTLARLIRPVRLLLASHGLYALAMVTMPFVPSLWWALAPVFIFGLAQGLNIPNTATLLTDLAPMEGRAAIMAVNGTVLRLAQTIGPVLAGIAFATGGLSGVYTFGAFMAASMAALILARGLR</sequence>
<proteinExistence type="inferred from homology"/>
<dbReference type="KEGG" id="dvl:Dvul_1268"/>
<dbReference type="RefSeq" id="WP_010939181.1">
    <property type="nucleotide sequence ID" value="NC_008751.1"/>
</dbReference>
<dbReference type="Pfam" id="PF07690">
    <property type="entry name" value="MFS_1"/>
    <property type="match status" value="1"/>
</dbReference>
<feature type="transmembrane region" description="Helical" evidence="8">
    <location>
        <begin position="108"/>
        <end position="128"/>
    </location>
</feature>
<comment type="similarity">
    <text evidence="3">Belongs to the major facilitator superfamily. TCR/Tet family.</text>
</comment>
<dbReference type="PROSITE" id="PS50850">
    <property type="entry name" value="MFS"/>
    <property type="match status" value="1"/>
</dbReference>
<dbReference type="CDD" id="cd17474">
    <property type="entry name" value="MFS_YfmO_like"/>
    <property type="match status" value="1"/>
</dbReference>
<feature type="transmembrane region" description="Helical" evidence="8">
    <location>
        <begin position="278"/>
        <end position="296"/>
    </location>
</feature>
<feature type="transmembrane region" description="Helical" evidence="8">
    <location>
        <begin position="248"/>
        <end position="266"/>
    </location>
</feature>
<dbReference type="PANTHER" id="PTHR43124:SF3">
    <property type="entry name" value="CHLORAMPHENICOL EFFLUX PUMP RV0191"/>
    <property type="match status" value="1"/>
</dbReference>
<keyword evidence="6 8" id="KW-1133">Transmembrane helix</keyword>
<dbReference type="GO" id="GO:0022857">
    <property type="term" value="F:transmembrane transporter activity"/>
    <property type="evidence" value="ECO:0007669"/>
    <property type="project" value="InterPro"/>
</dbReference>
<feature type="transmembrane region" description="Helical" evidence="8">
    <location>
        <begin position="14"/>
        <end position="35"/>
    </location>
</feature>
<comment type="subcellular location">
    <subcellularLocation>
        <location evidence="2">Cell membrane</location>
        <topology evidence="2">Multi-pass membrane protein</topology>
    </subcellularLocation>
</comment>
<feature type="transmembrane region" description="Helical" evidence="8">
    <location>
        <begin position="366"/>
        <end position="384"/>
    </location>
</feature>
<dbReference type="SUPFAM" id="SSF103473">
    <property type="entry name" value="MFS general substrate transporter"/>
    <property type="match status" value="1"/>
</dbReference>
<feature type="transmembrane region" description="Helical" evidence="8">
    <location>
        <begin position="166"/>
        <end position="186"/>
    </location>
</feature>
<dbReference type="PANTHER" id="PTHR43124">
    <property type="entry name" value="PURINE EFFLUX PUMP PBUE"/>
    <property type="match status" value="1"/>
</dbReference>
<evidence type="ECO:0000256" key="7">
    <source>
        <dbReference type="ARBA" id="ARBA00023136"/>
    </source>
</evidence>
<name>A0A0H3A887_NITV4</name>
<dbReference type="Proteomes" id="UP000009173">
    <property type="component" value="Chromosome"/>
</dbReference>
<dbReference type="GO" id="GO:0005886">
    <property type="term" value="C:plasma membrane"/>
    <property type="evidence" value="ECO:0007669"/>
    <property type="project" value="UniProtKB-SubCell"/>
</dbReference>
<evidence type="ECO:0000256" key="1">
    <source>
        <dbReference type="ARBA" id="ARBA00003279"/>
    </source>
</evidence>
<dbReference type="InterPro" id="IPR050189">
    <property type="entry name" value="MFS_Efflux_Transporters"/>
</dbReference>
<keyword evidence="5 8" id="KW-0812">Transmembrane</keyword>
<evidence type="ECO:0000256" key="3">
    <source>
        <dbReference type="ARBA" id="ARBA00007520"/>
    </source>
</evidence>
<dbReference type="AlphaFoldDB" id="A0A0H3A887"/>
<dbReference type="PROSITE" id="PS00216">
    <property type="entry name" value="SUGAR_TRANSPORT_1"/>
    <property type="match status" value="1"/>
</dbReference>
<dbReference type="SMR" id="A0A0H3A887"/>
<dbReference type="InterPro" id="IPR036259">
    <property type="entry name" value="MFS_trans_sf"/>
</dbReference>
<dbReference type="InterPro" id="IPR005829">
    <property type="entry name" value="Sugar_transporter_CS"/>
</dbReference>
<dbReference type="HOGENOM" id="CLU_001265_10_6_7"/>
<evidence type="ECO:0000259" key="9">
    <source>
        <dbReference type="PROSITE" id="PS50850"/>
    </source>
</evidence>
<evidence type="ECO:0000256" key="2">
    <source>
        <dbReference type="ARBA" id="ARBA00004651"/>
    </source>
</evidence>
<dbReference type="InterPro" id="IPR011701">
    <property type="entry name" value="MFS"/>
</dbReference>
<evidence type="ECO:0000256" key="5">
    <source>
        <dbReference type="ARBA" id="ARBA00022692"/>
    </source>
</evidence>
<gene>
    <name evidence="10" type="ordered locus">Dvul_1268</name>
</gene>
<keyword evidence="4" id="KW-1003">Cell membrane</keyword>
<dbReference type="EMBL" id="CP000527">
    <property type="protein sequence ID" value="ABM28287.1"/>
    <property type="molecule type" value="Genomic_DNA"/>
</dbReference>
<reference evidence="11" key="1">
    <citation type="journal article" date="2009" name="Environ. Microbiol.">
        <title>Contribution of mobile genetic elements to Desulfovibrio vulgaris genome plasticity.</title>
        <authorList>
            <person name="Walker C.B."/>
            <person name="Stolyar S."/>
            <person name="Chivian D."/>
            <person name="Pinel N."/>
            <person name="Gabster J.A."/>
            <person name="Dehal P.S."/>
            <person name="He Z."/>
            <person name="Yang Z.K."/>
            <person name="Yen H.C."/>
            <person name="Zhou J."/>
            <person name="Wall J.D."/>
            <person name="Hazen T.C."/>
            <person name="Arkin A.P."/>
            <person name="Stahl D.A."/>
        </authorList>
    </citation>
    <scope>NUCLEOTIDE SEQUENCE [LARGE SCALE GENOMIC DNA]</scope>
    <source>
        <strain evidence="11">DP4</strain>
    </source>
</reference>
<evidence type="ECO:0000256" key="6">
    <source>
        <dbReference type="ARBA" id="ARBA00022989"/>
    </source>
</evidence>
<keyword evidence="7 8" id="KW-0472">Membrane</keyword>
<organism evidence="10 11">
    <name type="scientific">Nitratidesulfovibrio vulgaris (strain DP4)</name>
    <name type="common">Desulfovibrio vulgaris</name>
    <dbReference type="NCBI Taxonomy" id="391774"/>
    <lineage>
        <taxon>Bacteria</taxon>
        <taxon>Pseudomonadati</taxon>
        <taxon>Thermodesulfobacteriota</taxon>
        <taxon>Desulfovibrionia</taxon>
        <taxon>Desulfovibrionales</taxon>
        <taxon>Desulfovibrionaceae</taxon>
        <taxon>Nitratidesulfovibrio</taxon>
    </lineage>
</organism>
<comment type="function">
    <text evidence="1">Resistance to tetracycline by an active tetracycline efflux. This is an energy-dependent process that decreases the accumulation of the antibiotic in whole cells. This protein functions as a metal-tetracycline/H(+) antiporter.</text>
</comment>
<dbReference type="InterPro" id="IPR020846">
    <property type="entry name" value="MFS_dom"/>
</dbReference>
<feature type="domain" description="Major facilitator superfamily (MFS) profile" evidence="9">
    <location>
        <begin position="13"/>
        <end position="388"/>
    </location>
</feature>